<dbReference type="AlphaFoldDB" id="A0A7X6EZJ7"/>
<dbReference type="Proteomes" id="UP000540266">
    <property type="component" value="Chromosome"/>
</dbReference>
<reference evidence="1 2" key="1">
    <citation type="submission" date="2020-11" db="EMBL/GenBank/DDBJ databases">
        <title>Indigenous Rhizobia Nodulating Common beans in Western Kenya.</title>
        <authorList>
            <person name="Wekesa C.S."/>
            <person name="Oelmueller R."/>
            <person name="Furch A.C."/>
        </authorList>
    </citation>
    <scope>NUCLEOTIDE SEQUENCE [LARGE SCALE GENOMIC DNA]</scope>
    <source>
        <strain evidence="2">BS3</strain>
    </source>
</reference>
<accession>A0A7X6EZJ7</accession>
<protein>
    <submittedName>
        <fullName evidence="1">Uncharacterized protein</fullName>
    </submittedName>
</protein>
<name>A0A7X6EZJ7_9HYPH</name>
<dbReference type="RefSeq" id="WP_167860685.1">
    <property type="nucleotide sequence ID" value="NZ_CP064931.1"/>
</dbReference>
<sequence length="60" mass="6527">MTPIELSLCNDLDPENGDCKILACRDATDLEITFAKMGDSVRMMAALAAIAEQIKEVLAR</sequence>
<proteinExistence type="predicted"/>
<evidence type="ECO:0000313" key="2">
    <source>
        <dbReference type="Proteomes" id="UP000540266"/>
    </source>
</evidence>
<evidence type="ECO:0000313" key="1">
    <source>
        <dbReference type="EMBL" id="QPK10763.1"/>
    </source>
</evidence>
<gene>
    <name evidence="1" type="ORF">HER27_009555</name>
</gene>
<dbReference type="EMBL" id="CP064931">
    <property type="protein sequence ID" value="QPK10763.1"/>
    <property type="molecule type" value="Genomic_DNA"/>
</dbReference>
<organism evidence="1 2">
    <name type="scientific">Rhizobium phaseoli</name>
    <dbReference type="NCBI Taxonomy" id="396"/>
    <lineage>
        <taxon>Bacteria</taxon>
        <taxon>Pseudomonadati</taxon>
        <taxon>Pseudomonadota</taxon>
        <taxon>Alphaproteobacteria</taxon>
        <taxon>Hyphomicrobiales</taxon>
        <taxon>Rhizobiaceae</taxon>
        <taxon>Rhizobium/Agrobacterium group</taxon>
        <taxon>Rhizobium</taxon>
    </lineage>
</organism>